<proteinExistence type="predicted"/>
<reference evidence="2" key="1">
    <citation type="submission" date="2016-06" db="EMBL/GenBank/DDBJ databases">
        <title>Complete genome sequence of Actinoalloteichus fjordicus DSM 46855 (=ADI127-17), type strain of the new species Actinoalloteichus fjordicus.</title>
        <authorList>
            <person name="Ruckert C."/>
            <person name="Nouioui I."/>
            <person name="Willmese J."/>
            <person name="van Wezel G."/>
            <person name="Klenk H.-P."/>
            <person name="Kalinowski J."/>
            <person name="Zotchev S.B."/>
        </authorList>
    </citation>
    <scope>NUCLEOTIDE SEQUENCE [LARGE SCALE GENOMIC DNA]</scope>
    <source>
        <strain evidence="2">ADI127-7</strain>
    </source>
</reference>
<dbReference type="RefSeq" id="WP_157442267.1">
    <property type="nucleotide sequence ID" value="NZ_CP016076.1"/>
</dbReference>
<sequence length="152" mass="15601">MVSGRVMIAAPLVSAVPAHVTPGGAMSLVLVADRTTRSVALASAGRGLAALNSRAARLVCDTVTDPRPVLAVEVAATGRDHQACRVRVVVHHGQVTILLLSGETTVRQWHIARRGALAVALTSAVAHVADPIQVGAPIPAEPPIARQSVSTP</sequence>
<organism evidence="1 2">
    <name type="scientific">Actinoalloteichus fjordicus</name>
    <dbReference type="NCBI Taxonomy" id="1612552"/>
    <lineage>
        <taxon>Bacteria</taxon>
        <taxon>Bacillati</taxon>
        <taxon>Actinomycetota</taxon>
        <taxon>Actinomycetes</taxon>
        <taxon>Pseudonocardiales</taxon>
        <taxon>Pseudonocardiaceae</taxon>
        <taxon>Actinoalloteichus</taxon>
    </lineage>
</organism>
<evidence type="ECO:0000313" key="1">
    <source>
        <dbReference type="EMBL" id="APU15577.1"/>
    </source>
</evidence>
<dbReference type="EMBL" id="CP016076">
    <property type="protein sequence ID" value="APU15577.1"/>
    <property type="molecule type" value="Genomic_DNA"/>
</dbReference>
<accession>A0AAC9PT14</accession>
<name>A0AAC9PT14_9PSEU</name>
<dbReference type="Proteomes" id="UP000185511">
    <property type="component" value="Chromosome"/>
</dbReference>
<gene>
    <name evidence="1" type="ORF">UA74_17745</name>
</gene>
<protein>
    <submittedName>
        <fullName evidence="1">Uncharacterized protein</fullName>
    </submittedName>
</protein>
<dbReference type="KEGG" id="acad:UA74_17745"/>
<dbReference type="AlphaFoldDB" id="A0AAC9PT14"/>
<evidence type="ECO:0000313" key="2">
    <source>
        <dbReference type="Proteomes" id="UP000185511"/>
    </source>
</evidence>
<keyword evidence="2" id="KW-1185">Reference proteome</keyword>